<dbReference type="OrthoDB" id="9798629at2"/>
<protein>
    <submittedName>
        <fullName evidence="9">Biopolymer transporter ExbD</fullName>
    </submittedName>
</protein>
<gene>
    <name evidence="9" type="ORF">FKV23_00060</name>
</gene>
<evidence type="ECO:0000256" key="2">
    <source>
        <dbReference type="ARBA" id="ARBA00005811"/>
    </source>
</evidence>
<evidence type="ECO:0000256" key="8">
    <source>
        <dbReference type="SAM" id="Phobius"/>
    </source>
</evidence>
<name>A0A514BMS2_9GAMM</name>
<dbReference type="PANTHER" id="PTHR30558">
    <property type="entry name" value="EXBD MEMBRANE COMPONENT OF PMF-DRIVEN MACROMOLECULE IMPORT SYSTEM"/>
    <property type="match status" value="1"/>
</dbReference>
<evidence type="ECO:0000313" key="10">
    <source>
        <dbReference type="Proteomes" id="UP000317199"/>
    </source>
</evidence>
<evidence type="ECO:0000256" key="1">
    <source>
        <dbReference type="ARBA" id="ARBA00004162"/>
    </source>
</evidence>
<dbReference type="GO" id="GO:0022857">
    <property type="term" value="F:transmembrane transporter activity"/>
    <property type="evidence" value="ECO:0007669"/>
    <property type="project" value="InterPro"/>
</dbReference>
<feature type="transmembrane region" description="Helical" evidence="8">
    <location>
        <begin position="25"/>
        <end position="46"/>
    </location>
</feature>
<sequence length="144" mass="14885">MAVSTQSRSPFDATRGNAALADINITPLVDVMLVLLVIFMVTAPMAMQTLEARLPQAVEQVGTPPPVERIELVAQGWGLFRLDGVVMSSGDLDAALAGRINSAMAAGKQPLLIVGASGEADYQSFANALAAARATGISEIAHGP</sequence>
<keyword evidence="5 8" id="KW-1133">Transmembrane helix</keyword>
<evidence type="ECO:0000313" key="9">
    <source>
        <dbReference type="EMBL" id="QDH68686.1"/>
    </source>
</evidence>
<dbReference type="GO" id="GO:0005886">
    <property type="term" value="C:plasma membrane"/>
    <property type="evidence" value="ECO:0007669"/>
    <property type="project" value="UniProtKB-SubCell"/>
</dbReference>
<proteinExistence type="inferred from homology"/>
<dbReference type="EMBL" id="CP041242">
    <property type="protein sequence ID" value="QDH68686.1"/>
    <property type="molecule type" value="Genomic_DNA"/>
</dbReference>
<dbReference type="RefSeq" id="WP_141622029.1">
    <property type="nucleotide sequence ID" value="NZ_CP041242.1"/>
</dbReference>
<keyword evidence="10" id="KW-1185">Reference proteome</keyword>
<keyword evidence="7" id="KW-0653">Protein transport</keyword>
<dbReference type="AlphaFoldDB" id="A0A514BMS2"/>
<keyword evidence="4 7" id="KW-0812">Transmembrane</keyword>
<keyword evidence="7" id="KW-0813">Transport</keyword>
<dbReference type="InterPro" id="IPR003400">
    <property type="entry name" value="ExbD"/>
</dbReference>
<keyword evidence="6 8" id="KW-0472">Membrane</keyword>
<dbReference type="Proteomes" id="UP000317199">
    <property type="component" value="Chromosome"/>
</dbReference>
<keyword evidence="3" id="KW-1003">Cell membrane</keyword>
<dbReference type="KEGG" id="lyj:FKV23_00060"/>
<evidence type="ECO:0000256" key="6">
    <source>
        <dbReference type="ARBA" id="ARBA00023136"/>
    </source>
</evidence>
<accession>A0A514BMS2</accession>
<dbReference type="PANTHER" id="PTHR30558:SF7">
    <property type="entry name" value="TOL-PAL SYSTEM PROTEIN TOLR"/>
    <property type="match status" value="1"/>
</dbReference>
<evidence type="ECO:0000256" key="3">
    <source>
        <dbReference type="ARBA" id="ARBA00022475"/>
    </source>
</evidence>
<organism evidence="9 10">
    <name type="scientific">Marilutibacter alkalisoli</name>
    <dbReference type="NCBI Taxonomy" id="2591633"/>
    <lineage>
        <taxon>Bacteria</taxon>
        <taxon>Pseudomonadati</taxon>
        <taxon>Pseudomonadota</taxon>
        <taxon>Gammaproteobacteria</taxon>
        <taxon>Lysobacterales</taxon>
        <taxon>Lysobacteraceae</taxon>
        <taxon>Marilutibacter</taxon>
    </lineage>
</organism>
<reference evidence="9 10" key="1">
    <citation type="submission" date="2019-06" db="EMBL/GenBank/DDBJ databases">
        <title>Lysobacter alkalisoli sp. nov. isolated from saline-alkali soil.</title>
        <authorList>
            <person name="Sun J.-Q."/>
            <person name="Xu L."/>
        </authorList>
    </citation>
    <scope>NUCLEOTIDE SEQUENCE [LARGE SCALE GENOMIC DNA]</scope>
    <source>
        <strain evidence="9 10">SJ-36</strain>
    </source>
</reference>
<evidence type="ECO:0000256" key="5">
    <source>
        <dbReference type="ARBA" id="ARBA00022989"/>
    </source>
</evidence>
<comment type="subcellular location">
    <subcellularLocation>
        <location evidence="1">Cell membrane</location>
        <topology evidence="1">Single-pass membrane protein</topology>
    </subcellularLocation>
    <subcellularLocation>
        <location evidence="7">Cell membrane</location>
        <topology evidence="7">Single-pass type II membrane protein</topology>
    </subcellularLocation>
</comment>
<dbReference type="Pfam" id="PF02472">
    <property type="entry name" value="ExbD"/>
    <property type="match status" value="1"/>
</dbReference>
<comment type="similarity">
    <text evidence="2 7">Belongs to the ExbD/TolR family.</text>
</comment>
<evidence type="ECO:0000256" key="7">
    <source>
        <dbReference type="RuleBase" id="RU003879"/>
    </source>
</evidence>
<evidence type="ECO:0000256" key="4">
    <source>
        <dbReference type="ARBA" id="ARBA00022692"/>
    </source>
</evidence>
<dbReference type="GO" id="GO:0015031">
    <property type="term" value="P:protein transport"/>
    <property type="evidence" value="ECO:0007669"/>
    <property type="project" value="UniProtKB-KW"/>
</dbReference>